<evidence type="ECO:0000313" key="3">
    <source>
        <dbReference type="EMBL" id="CAK0900726.1"/>
    </source>
</evidence>
<dbReference type="Proteomes" id="UP001189429">
    <property type="component" value="Unassembled WGS sequence"/>
</dbReference>
<organism evidence="3 4">
    <name type="scientific">Prorocentrum cordatum</name>
    <dbReference type="NCBI Taxonomy" id="2364126"/>
    <lineage>
        <taxon>Eukaryota</taxon>
        <taxon>Sar</taxon>
        <taxon>Alveolata</taxon>
        <taxon>Dinophyceae</taxon>
        <taxon>Prorocentrales</taxon>
        <taxon>Prorocentraceae</taxon>
        <taxon>Prorocentrum</taxon>
    </lineage>
</organism>
<comment type="caution">
    <text evidence="3">The sequence shown here is derived from an EMBL/GenBank/DDBJ whole genome shotgun (WGS) entry which is preliminary data.</text>
</comment>
<protein>
    <submittedName>
        <fullName evidence="3">Uncharacterized protein</fullName>
    </submittedName>
</protein>
<keyword evidence="1" id="KW-0175">Coiled coil</keyword>
<proteinExistence type="predicted"/>
<feature type="coiled-coil region" evidence="1">
    <location>
        <begin position="116"/>
        <end position="143"/>
    </location>
</feature>
<evidence type="ECO:0000256" key="1">
    <source>
        <dbReference type="SAM" id="Coils"/>
    </source>
</evidence>
<name>A0ABN9XLW2_9DINO</name>
<evidence type="ECO:0000313" key="4">
    <source>
        <dbReference type="Proteomes" id="UP001189429"/>
    </source>
</evidence>
<dbReference type="EMBL" id="CAUYUJ010020831">
    <property type="protein sequence ID" value="CAK0900726.1"/>
    <property type="molecule type" value="Genomic_DNA"/>
</dbReference>
<gene>
    <name evidence="3" type="ORF">PCOR1329_LOCUS77943</name>
</gene>
<keyword evidence="4" id="KW-1185">Reference proteome</keyword>
<sequence length="395" mass="43381">ATLALGVRVVRRSEMSRKLSQVLGDADADEDLKEDLTPRVGEALVRATRVEDEEGQLQETLGLEAWQTNWDDVHARLKKMSLPNLDFILQPCSMKPAPGSGIVGRVDLAVEYLKGVAKETRATIREEERVERLRREAEAAKANRELWGSLRIQSWFRAWVPRQAFLDHMRATANARRARKQAEEIARKWQRVGPPPDSAVVWLHDRGESAATYNLMAAPRRARRRLLPLGVAPRPALAQRRAAVVRDPGAARLRRGARRARPAEAGGAGRGGRERRGEGARGASVPGGPRRTNTRAWVRNPRRSEQVVPPRSRVGAMAARGQGWGALAGDGDAADSQRGAFVRAVLPPPSPLPPEQEYVVSVVTDAASRENDRSCRNGGRGFVKCGRSVATLSCC</sequence>
<reference evidence="3" key="1">
    <citation type="submission" date="2023-10" db="EMBL/GenBank/DDBJ databases">
        <authorList>
            <person name="Chen Y."/>
            <person name="Shah S."/>
            <person name="Dougan E. K."/>
            <person name="Thang M."/>
            <person name="Chan C."/>
        </authorList>
    </citation>
    <scope>NUCLEOTIDE SEQUENCE [LARGE SCALE GENOMIC DNA]</scope>
</reference>
<feature type="non-terminal residue" evidence="3">
    <location>
        <position position="1"/>
    </location>
</feature>
<accession>A0ABN9XLW2</accession>
<evidence type="ECO:0000256" key="2">
    <source>
        <dbReference type="SAM" id="MobiDB-lite"/>
    </source>
</evidence>
<feature type="region of interest" description="Disordered" evidence="2">
    <location>
        <begin position="248"/>
        <end position="295"/>
    </location>
</feature>